<feature type="domain" description="Membrane insertase YidC/Oxa/ALB C-terminal" evidence="15">
    <location>
        <begin position="373"/>
        <end position="460"/>
    </location>
</feature>
<dbReference type="Gene3D" id="2.70.98.90">
    <property type="match status" value="1"/>
</dbReference>
<dbReference type="GO" id="GO:0015031">
    <property type="term" value="P:protein transport"/>
    <property type="evidence" value="ECO:0007669"/>
    <property type="project" value="UniProtKB-KW"/>
</dbReference>
<dbReference type="CDD" id="cd19961">
    <property type="entry name" value="EcYidC-like_peri"/>
    <property type="match status" value="1"/>
</dbReference>
<evidence type="ECO:0000259" key="16">
    <source>
        <dbReference type="Pfam" id="PF14849"/>
    </source>
</evidence>
<feature type="region of interest" description="Disordered" evidence="13">
    <location>
        <begin position="15"/>
        <end position="50"/>
    </location>
</feature>
<keyword evidence="6 14" id="KW-0812">Transmembrane</keyword>
<dbReference type="InterPro" id="IPR038221">
    <property type="entry name" value="YidC_periplasmic_sf"/>
</dbReference>
<dbReference type="InterPro" id="IPR028055">
    <property type="entry name" value="YidC/Oxa/ALB_C"/>
</dbReference>
<protein>
    <recommendedName>
        <fullName evidence="3">Membrane protein insertase YidC</fullName>
    </recommendedName>
    <alternativeName>
        <fullName evidence="12">Foldase YidC</fullName>
    </alternativeName>
    <alternativeName>
        <fullName evidence="11">Membrane integrase YidC</fullName>
    </alternativeName>
</protein>
<keyword evidence="10" id="KW-0143">Chaperone</keyword>
<dbReference type="PANTHER" id="PTHR12428:SF65">
    <property type="entry name" value="CYTOCHROME C OXIDASE ASSEMBLY PROTEIN COX18, MITOCHONDRIAL"/>
    <property type="match status" value="1"/>
</dbReference>
<dbReference type="InterPro" id="IPR001708">
    <property type="entry name" value="YidC/ALB3/OXA1/COX18"/>
</dbReference>
<dbReference type="GO" id="GO:0005886">
    <property type="term" value="C:plasma membrane"/>
    <property type="evidence" value="ECO:0007669"/>
    <property type="project" value="UniProtKB-SubCell"/>
</dbReference>
<evidence type="ECO:0000313" key="17">
    <source>
        <dbReference type="EMBL" id="SVA34704.1"/>
    </source>
</evidence>
<dbReference type="NCBIfam" id="TIGR03592">
    <property type="entry name" value="yidC_oxa1_cterm"/>
    <property type="match status" value="1"/>
</dbReference>
<feature type="transmembrane region" description="Helical" evidence="14">
    <location>
        <begin position="438"/>
        <end position="459"/>
    </location>
</feature>
<dbReference type="NCBIfam" id="TIGR03593">
    <property type="entry name" value="yidC_nterm"/>
    <property type="match status" value="1"/>
</dbReference>
<evidence type="ECO:0000256" key="3">
    <source>
        <dbReference type="ARBA" id="ARBA00015325"/>
    </source>
</evidence>
<dbReference type="PRINTS" id="PR00701">
    <property type="entry name" value="60KDINNERMP"/>
</dbReference>
<feature type="domain" description="Membrane insertase YidC N-terminal" evidence="16">
    <location>
        <begin position="82"/>
        <end position="362"/>
    </location>
</feature>
<comment type="subcellular location">
    <subcellularLocation>
        <location evidence="1">Cell membrane</location>
        <topology evidence="1">Multi-pass membrane protein</topology>
    </subcellularLocation>
</comment>
<dbReference type="Pfam" id="PF02096">
    <property type="entry name" value="60KD_IMP"/>
    <property type="match status" value="1"/>
</dbReference>
<evidence type="ECO:0000256" key="13">
    <source>
        <dbReference type="SAM" id="MobiDB-lite"/>
    </source>
</evidence>
<comment type="similarity">
    <text evidence="2">Belongs to the OXA1/ALB3/YidC family. Type 1 subfamily.</text>
</comment>
<dbReference type="PANTHER" id="PTHR12428">
    <property type="entry name" value="OXA1"/>
    <property type="match status" value="1"/>
</dbReference>
<evidence type="ECO:0000256" key="5">
    <source>
        <dbReference type="ARBA" id="ARBA00022475"/>
    </source>
</evidence>
<accession>A0A381V3C0</accession>
<evidence type="ECO:0000256" key="11">
    <source>
        <dbReference type="ARBA" id="ARBA00033245"/>
    </source>
</evidence>
<keyword evidence="4" id="KW-0813">Transport</keyword>
<evidence type="ECO:0000256" key="7">
    <source>
        <dbReference type="ARBA" id="ARBA00022927"/>
    </source>
</evidence>
<evidence type="ECO:0000256" key="12">
    <source>
        <dbReference type="ARBA" id="ARBA00033342"/>
    </source>
</evidence>
<gene>
    <name evidence="17" type="ORF">METZ01_LOCUS87558</name>
</gene>
<keyword evidence="8 14" id="KW-1133">Transmembrane helix</keyword>
<evidence type="ECO:0000256" key="6">
    <source>
        <dbReference type="ARBA" id="ARBA00022692"/>
    </source>
</evidence>
<dbReference type="InterPro" id="IPR028053">
    <property type="entry name" value="Membr_insert_YidC_N"/>
</dbReference>
<evidence type="ECO:0000256" key="2">
    <source>
        <dbReference type="ARBA" id="ARBA00010527"/>
    </source>
</evidence>
<evidence type="ECO:0000256" key="9">
    <source>
        <dbReference type="ARBA" id="ARBA00023136"/>
    </source>
</evidence>
<sequence>MLLYATYSQWSYQPTEQLTTTQESSLESNSAKPPSAYTNQANNNARAPNTNGVLGLSDAIPTISKNNSVEDAASPPLRTDVIKNNVLELHINPNKGADIVGAKLMTYHPTKKETDTPVELLSLNSESYHYFQTGLISVLGGDEANHTRPFKKLSSSSPRDNRAQIKYAYDLVDDAFNATGIRVIKTYKLEKDSFRVDLEYEVINNSGSSYEFVQYAQLVKKNAEVERSMFDVETYSFNGGIIYNGDSYEKLDADDLSDNPYNQTHTSGWAANIKHHFLVALLPPENKPFRFEATHKTEDRLDKISAISLETRTVYPSTKATIGTQFFIGPKLQSELRKTREGLELSVDFGMVSFLATPLFWLLENIHKYVGNWGLSIILVTLLIKIVFFRLTESSGKSMAKMRELAPRIKAIQDRYKEDKQAQSKATMELYQKEKVNPLAGCLPMLIQIPFFISFYWVLLE</sequence>
<dbReference type="AlphaFoldDB" id="A0A381V3C0"/>
<reference evidence="17" key="1">
    <citation type="submission" date="2018-05" db="EMBL/GenBank/DDBJ databases">
        <authorList>
            <person name="Lanie J.A."/>
            <person name="Ng W.-L."/>
            <person name="Kazmierczak K.M."/>
            <person name="Andrzejewski T.M."/>
            <person name="Davidsen T.M."/>
            <person name="Wayne K.J."/>
            <person name="Tettelin H."/>
            <person name="Glass J.I."/>
            <person name="Rusch D."/>
            <person name="Podicherti R."/>
            <person name="Tsui H.-C.T."/>
            <person name="Winkler M.E."/>
        </authorList>
    </citation>
    <scope>NUCLEOTIDE SEQUENCE</scope>
</reference>
<dbReference type="Pfam" id="PF14849">
    <property type="entry name" value="YidC_periplas"/>
    <property type="match status" value="1"/>
</dbReference>
<evidence type="ECO:0000259" key="15">
    <source>
        <dbReference type="Pfam" id="PF02096"/>
    </source>
</evidence>
<feature type="transmembrane region" description="Helical" evidence="14">
    <location>
        <begin position="369"/>
        <end position="392"/>
    </location>
</feature>
<dbReference type="CDD" id="cd20070">
    <property type="entry name" value="5TM_YidC_Alb3"/>
    <property type="match status" value="1"/>
</dbReference>
<keyword evidence="9 14" id="KW-0472">Membrane</keyword>
<organism evidence="17">
    <name type="scientific">marine metagenome</name>
    <dbReference type="NCBI Taxonomy" id="408172"/>
    <lineage>
        <taxon>unclassified sequences</taxon>
        <taxon>metagenomes</taxon>
        <taxon>ecological metagenomes</taxon>
    </lineage>
</organism>
<keyword evidence="7" id="KW-0653">Protein transport</keyword>
<proteinExistence type="inferred from homology"/>
<name>A0A381V3C0_9ZZZZ</name>
<dbReference type="GO" id="GO:0032977">
    <property type="term" value="F:membrane insertase activity"/>
    <property type="evidence" value="ECO:0007669"/>
    <property type="project" value="InterPro"/>
</dbReference>
<evidence type="ECO:0000256" key="1">
    <source>
        <dbReference type="ARBA" id="ARBA00004651"/>
    </source>
</evidence>
<dbReference type="EMBL" id="UINC01007707">
    <property type="protein sequence ID" value="SVA34704.1"/>
    <property type="molecule type" value="Genomic_DNA"/>
</dbReference>
<evidence type="ECO:0000256" key="4">
    <source>
        <dbReference type="ARBA" id="ARBA00022448"/>
    </source>
</evidence>
<dbReference type="GO" id="GO:0051205">
    <property type="term" value="P:protein insertion into membrane"/>
    <property type="evidence" value="ECO:0007669"/>
    <property type="project" value="TreeGrafter"/>
</dbReference>
<evidence type="ECO:0000256" key="8">
    <source>
        <dbReference type="ARBA" id="ARBA00022989"/>
    </source>
</evidence>
<keyword evidence="5" id="KW-1003">Cell membrane</keyword>
<dbReference type="InterPro" id="IPR047196">
    <property type="entry name" value="YidC_ALB_C"/>
</dbReference>
<feature type="non-terminal residue" evidence="17">
    <location>
        <position position="461"/>
    </location>
</feature>
<evidence type="ECO:0000256" key="14">
    <source>
        <dbReference type="SAM" id="Phobius"/>
    </source>
</evidence>
<evidence type="ECO:0000256" key="10">
    <source>
        <dbReference type="ARBA" id="ARBA00023186"/>
    </source>
</evidence>